<protein>
    <submittedName>
        <fullName evidence="1">Thermostable hemolysin</fullName>
    </submittedName>
</protein>
<organism evidence="1 2">
    <name type="scientific">Zooshikella harenae</name>
    <dbReference type="NCBI Taxonomy" id="2827238"/>
    <lineage>
        <taxon>Bacteria</taxon>
        <taxon>Pseudomonadati</taxon>
        <taxon>Pseudomonadota</taxon>
        <taxon>Gammaproteobacteria</taxon>
        <taxon>Oceanospirillales</taxon>
        <taxon>Zooshikellaceae</taxon>
        <taxon>Zooshikella</taxon>
    </lineage>
</organism>
<gene>
    <name evidence="1" type="ORF">KCG35_21105</name>
</gene>
<dbReference type="EMBL" id="JAGSOY010000088">
    <property type="protein sequence ID" value="MBU2713561.1"/>
    <property type="molecule type" value="Genomic_DNA"/>
</dbReference>
<name>A0ABS5ZHM5_9GAMM</name>
<proteinExistence type="predicted"/>
<evidence type="ECO:0000313" key="2">
    <source>
        <dbReference type="Proteomes" id="UP000690515"/>
    </source>
</evidence>
<evidence type="ECO:0000313" key="1">
    <source>
        <dbReference type="EMBL" id="MBU2713561.1"/>
    </source>
</evidence>
<comment type="caution">
    <text evidence="1">The sequence shown here is derived from an EMBL/GenBank/DDBJ whole genome shotgun (WGS) entry which is preliminary data.</text>
</comment>
<dbReference type="InterPro" id="IPR022050">
    <property type="entry name" value="T_hemolysin"/>
</dbReference>
<dbReference type="RefSeq" id="WP_215821846.1">
    <property type="nucleotide sequence ID" value="NZ_JAGSOY010000088.1"/>
</dbReference>
<keyword evidence="2" id="KW-1185">Reference proteome</keyword>
<dbReference type="Pfam" id="PF12261">
    <property type="entry name" value="T_hemolysin"/>
    <property type="match status" value="1"/>
</dbReference>
<sequence>MQSIEKQQSSQWIWSLTTVHPLRNEVEQFIQGGYWHYFNASEISFLPELTSLWVNGQLKAAAGYCYAAQRTLFLEHYLNKPIESLLALRWQQDIVREDILEIGNLFASFSGGLRTLVIFFLRLCQAQQTPYVVFTATKQLAGSFQRLGVPLYALGKASAAALGDQQQHWGRYYEHQPQVVALRVSDVAVVLPKLQQGLRFAQDVEIL</sequence>
<reference evidence="1 2" key="1">
    <citation type="submission" date="2021-04" db="EMBL/GenBank/DDBJ databases">
        <authorList>
            <person name="Pira H."/>
            <person name="Risdian C."/>
            <person name="Wink J."/>
        </authorList>
    </citation>
    <scope>NUCLEOTIDE SEQUENCE [LARGE SCALE GENOMIC DNA]</scope>
    <source>
        <strain evidence="1 2">WH53</strain>
    </source>
</reference>
<accession>A0ABS5ZHM5</accession>
<dbReference type="Proteomes" id="UP000690515">
    <property type="component" value="Unassembled WGS sequence"/>
</dbReference>